<evidence type="ECO:0000256" key="3">
    <source>
        <dbReference type="ARBA" id="ARBA00022475"/>
    </source>
</evidence>
<accession>A0A084U399</accession>
<evidence type="ECO:0000256" key="7">
    <source>
        <dbReference type="ARBA" id="ARBA00023010"/>
    </source>
</evidence>
<feature type="region of interest" description="Disordered" evidence="9">
    <location>
        <begin position="334"/>
        <end position="353"/>
    </location>
</feature>
<feature type="transmembrane region" description="Helical" evidence="10">
    <location>
        <begin position="481"/>
        <end position="502"/>
    </location>
</feature>
<dbReference type="RefSeq" id="WP_036452200.1">
    <property type="nucleotide sequence ID" value="NZ_AWQU01000083.1"/>
</dbReference>
<keyword evidence="13" id="KW-1185">Reference proteome</keyword>
<dbReference type="Gene3D" id="1.20.1640.10">
    <property type="entry name" value="Multidrug efflux transporter AcrB transmembrane domain"/>
    <property type="match status" value="1"/>
</dbReference>
<evidence type="ECO:0000256" key="2">
    <source>
        <dbReference type="ARBA" id="ARBA00022448"/>
    </source>
</evidence>
<gene>
    <name evidence="12" type="primary">secD</name>
    <name evidence="12" type="ORF">P271_269</name>
</gene>
<feature type="transmembrane region" description="Helical" evidence="10">
    <location>
        <begin position="790"/>
        <end position="812"/>
    </location>
</feature>
<dbReference type="Pfam" id="PF02355">
    <property type="entry name" value="SecD_SecF_C"/>
    <property type="match status" value="1"/>
</dbReference>
<keyword evidence="3" id="KW-1003">Cell membrane</keyword>
<feature type="transmembrane region" description="Helical" evidence="10">
    <location>
        <begin position="527"/>
        <end position="547"/>
    </location>
</feature>
<feature type="transmembrane region" description="Helical" evidence="10">
    <location>
        <begin position="869"/>
        <end position="894"/>
    </location>
</feature>
<feature type="transmembrane region" description="Helical" evidence="10">
    <location>
        <begin position="430"/>
        <end position="450"/>
    </location>
</feature>
<evidence type="ECO:0000256" key="9">
    <source>
        <dbReference type="SAM" id="MobiDB-lite"/>
    </source>
</evidence>
<evidence type="ECO:0000256" key="6">
    <source>
        <dbReference type="ARBA" id="ARBA00022989"/>
    </source>
</evidence>
<keyword evidence="5" id="KW-0653">Protein transport</keyword>
<feature type="domain" description="Protein export membrane protein SecD/SecF C-terminal" evidence="11">
    <location>
        <begin position="424"/>
        <end position="572"/>
    </location>
</feature>
<comment type="subcellular location">
    <subcellularLocation>
        <location evidence="1">Cell membrane</location>
        <topology evidence="1">Multi-pass membrane protein</topology>
    </subcellularLocation>
</comment>
<feature type="transmembrane region" description="Helical" evidence="10">
    <location>
        <begin position="842"/>
        <end position="863"/>
    </location>
</feature>
<evidence type="ECO:0000256" key="4">
    <source>
        <dbReference type="ARBA" id="ARBA00022692"/>
    </source>
</evidence>
<dbReference type="EMBL" id="AWQU01000083">
    <property type="protein sequence ID" value="KFB07435.1"/>
    <property type="molecule type" value="Genomic_DNA"/>
</dbReference>
<feature type="transmembrane region" description="Helical" evidence="10">
    <location>
        <begin position="733"/>
        <end position="755"/>
    </location>
</feature>
<dbReference type="InterPro" id="IPR048634">
    <property type="entry name" value="SecD_SecF_C"/>
</dbReference>
<evidence type="ECO:0000313" key="13">
    <source>
        <dbReference type="Proteomes" id="UP000028523"/>
    </source>
</evidence>
<keyword evidence="8 10" id="KW-0472">Membrane</keyword>
<evidence type="ECO:0000256" key="5">
    <source>
        <dbReference type="ARBA" id="ARBA00022927"/>
    </source>
</evidence>
<keyword evidence="7" id="KW-0811">Translocation</keyword>
<feature type="transmembrane region" description="Helical" evidence="10">
    <location>
        <begin position="559"/>
        <end position="581"/>
    </location>
</feature>
<evidence type="ECO:0000256" key="10">
    <source>
        <dbReference type="SAM" id="Phobius"/>
    </source>
</evidence>
<evidence type="ECO:0000259" key="11">
    <source>
        <dbReference type="Pfam" id="PF02355"/>
    </source>
</evidence>
<evidence type="ECO:0000313" key="12">
    <source>
        <dbReference type="EMBL" id="KFB07435.1"/>
    </source>
</evidence>
<keyword evidence="2" id="KW-0813">Transport</keyword>
<evidence type="ECO:0000256" key="1">
    <source>
        <dbReference type="ARBA" id="ARBA00004651"/>
    </source>
</evidence>
<feature type="transmembrane region" description="Helical" evidence="10">
    <location>
        <begin position="762"/>
        <end position="784"/>
    </location>
</feature>
<dbReference type="InterPro" id="IPR022813">
    <property type="entry name" value="SecD/SecF_arch_bac"/>
</dbReference>
<keyword evidence="6 10" id="KW-1133">Transmembrane helix</keyword>
<dbReference type="SUPFAM" id="SSF82866">
    <property type="entry name" value="Multidrug efflux transporter AcrB transmembrane domain"/>
    <property type="match status" value="1"/>
</dbReference>
<dbReference type="Proteomes" id="UP000028523">
    <property type="component" value="Unassembled WGS sequence"/>
</dbReference>
<comment type="caution">
    <text evidence="12">The sequence shown here is derived from an EMBL/GenBank/DDBJ whole genome shotgun (WGS) entry which is preliminary data.</text>
</comment>
<dbReference type="GO" id="GO:0015031">
    <property type="term" value="P:protein transport"/>
    <property type="evidence" value="ECO:0007669"/>
    <property type="project" value="UniProtKB-KW"/>
</dbReference>
<protein>
    <submittedName>
        <fullName evidence="12">Preprotein translocase subunit SecD</fullName>
    </submittedName>
</protein>
<keyword evidence="4 10" id="KW-0812">Transmembrane</keyword>
<organism evidence="12 13">
    <name type="scientific">Malacoplasma iowae DK-CPA</name>
    <dbReference type="NCBI Taxonomy" id="1394179"/>
    <lineage>
        <taxon>Bacteria</taxon>
        <taxon>Bacillati</taxon>
        <taxon>Mycoplasmatota</taxon>
        <taxon>Mycoplasmoidales</taxon>
        <taxon>Mycoplasmoidaceae</taxon>
        <taxon>Malacoplasma</taxon>
    </lineage>
</organism>
<name>A0A084U399_MALIO</name>
<feature type="transmembrane region" description="Helical" evidence="10">
    <location>
        <begin position="623"/>
        <end position="646"/>
    </location>
</feature>
<proteinExistence type="predicted"/>
<dbReference type="GO" id="GO:0005886">
    <property type="term" value="C:plasma membrane"/>
    <property type="evidence" value="ECO:0007669"/>
    <property type="project" value="UniProtKB-SubCell"/>
</dbReference>
<dbReference type="AlphaFoldDB" id="A0A084U399"/>
<dbReference type="PANTHER" id="PTHR30081">
    <property type="entry name" value="PROTEIN-EXPORT MEMBRANE PROTEIN SEC"/>
    <property type="match status" value="1"/>
</dbReference>
<sequence length="933" mass="104708">MQFKKNKSKIFKILTIVFLFIASIVAMVFGSVNIANNNSQKGLFGNSYFMSFEVDLNKKTKAEKENNLQNDAKAFSEWLISQNINNTNVEYELTSEGKGFIYTNILNVPLISYRDEEVEQNPEWVSLDTIKTSRIDVYQINGTKETTSNDYKNGNSSFQSGTRYSKILGQENLTTSSARLDTRKENNSFGVQVNLDKQVDIDGFNTQKLTAPEAGKELKWIVFQDKDILIQKLNYAKYLYLKKIQPNPDEKAIFDWETLPEEYRTWAEAAANASDPIREDNLLYYYDLSSNNTSTNDNNANSNLKAIVDKFIIGTITYSNYNNWFPEAKVINESGNSSGGDSSSDTTRASSDGTPQVARISFQLENANEQSQEFFLKRITKMTFSNPLVPLNTSWTASSSTLGDFKNLGKSWINQPYLSNNLTGMKAYEASLLAIGIVLLIIAIVVSVLYRVPGIFGAMSVVSAAVLSASLFVVLNINFSIPAILGILISILASLFSVFVIMERMRKNAKEKVSVFDSVGQVIKRSLFTVLDVNMVVLVFGLCLVFFGQSELIDFGLSLIVVALVTLVSSYLLFIFPLYVIHGFNNLWNFKYYLILGKKRYDNSIDVYNDSKYTKFLEKNKRIIGIPLLVIGCLIIIVGFVLAFTIGVQNSAAYNNGTIIYVTVTEDKVNSILNALGNNWKFEWYNNGVLSASAIGNYSYDSIKTIISGIVNGTNGTNLDLSVTTTTPTLNFAIAKSAMDSALIAMALLSVYYLFRLSVFTIIPLFITNVLGLLLPLTLVYILWIPIDSFYVYSMLFVSIFSTITNTVFISVTKTRFNKKVIFGHDEIMKFIIGNMNNLKNIYLLQSLSVVLICAFMAALGSASTQLMFAYIVIGSIISLWFGHYLVGSIYFVVIMIRQKYVRNFAQNIDRKINQEGYDKVDEQLIENINKFN</sequence>
<reference evidence="12 13" key="1">
    <citation type="journal article" date="2014" name="PLoS ONE">
        <title>Reduction of Hydrogen Peroxide Accumulation and Toxicity by a Catalase from Mycoplasma iowae.</title>
        <authorList>
            <person name="Pritchard R.E."/>
            <person name="Prassinos A.J."/>
            <person name="Osborne J.D."/>
            <person name="Raviv Z."/>
            <person name="Balish M.F."/>
        </authorList>
    </citation>
    <scope>NUCLEOTIDE SEQUENCE [LARGE SCALE GENOMIC DNA]</scope>
    <source>
        <strain evidence="12 13">DK-CPA</strain>
    </source>
</reference>
<evidence type="ECO:0000256" key="8">
    <source>
        <dbReference type="ARBA" id="ARBA00023136"/>
    </source>
</evidence>
<feature type="transmembrane region" description="Helical" evidence="10">
    <location>
        <begin position="455"/>
        <end position="475"/>
    </location>
</feature>